<protein>
    <submittedName>
        <fullName evidence="1">Uncharacterized protein</fullName>
    </submittedName>
</protein>
<accession>A0A0F9R2U3</accession>
<comment type="caution">
    <text evidence="1">The sequence shown here is derived from an EMBL/GenBank/DDBJ whole genome shotgun (WGS) entry which is preliminary data.</text>
</comment>
<evidence type="ECO:0000313" key="1">
    <source>
        <dbReference type="EMBL" id="KKN19616.1"/>
    </source>
</evidence>
<sequence>MISRVSVSDIVENLKDKPFLLYYLYNKYLTGVDTRLPKFINRKKVILDLLHLKLIDFTTAGKKSMHFKDTKFTNLGNEVYEKLDSIGLFTIFQNISLYSKDSFTAQYESKLCILEESIRYPQSIYYKIILKSIGDLKKWKRHGNVDYRVLEIKLRTKNEEFEILEILFEFNCKICQKKIKQLEVLTYFIDNDDNLTFQIKCNECNTPYRICKKFQCFYFI</sequence>
<dbReference type="AlphaFoldDB" id="A0A0F9R2U3"/>
<proteinExistence type="predicted"/>
<name>A0A0F9R2U3_9ZZZZ</name>
<reference evidence="1" key="1">
    <citation type="journal article" date="2015" name="Nature">
        <title>Complex archaea that bridge the gap between prokaryotes and eukaryotes.</title>
        <authorList>
            <person name="Spang A."/>
            <person name="Saw J.H."/>
            <person name="Jorgensen S.L."/>
            <person name="Zaremba-Niedzwiedzka K."/>
            <person name="Martijn J."/>
            <person name="Lind A.E."/>
            <person name="van Eijk R."/>
            <person name="Schleper C."/>
            <person name="Guy L."/>
            <person name="Ettema T.J."/>
        </authorList>
    </citation>
    <scope>NUCLEOTIDE SEQUENCE</scope>
</reference>
<organism evidence="1">
    <name type="scientific">marine sediment metagenome</name>
    <dbReference type="NCBI Taxonomy" id="412755"/>
    <lineage>
        <taxon>unclassified sequences</taxon>
        <taxon>metagenomes</taxon>
        <taxon>ecological metagenomes</taxon>
    </lineage>
</organism>
<dbReference type="EMBL" id="LAZR01003318">
    <property type="protein sequence ID" value="KKN19616.1"/>
    <property type="molecule type" value="Genomic_DNA"/>
</dbReference>
<gene>
    <name evidence="1" type="ORF">LCGC14_0943890</name>
</gene>